<accession>A0ABU0W0K0</accession>
<dbReference type="RefSeq" id="WP_306681124.1">
    <property type="nucleotide sequence ID" value="NZ_JAVDBT010000013.1"/>
</dbReference>
<dbReference type="EMBL" id="JAVDBT010000013">
    <property type="protein sequence ID" value="MDQ2067418.1"/>
    <property type="molecule type" value="Genomic_DNA"/>
</dbReference>
<evidence type="ECO:0000313" key="3">
    <source>
        <dbReference type="EMBL" id="MDQ2067418.1"/>
    </source>
</evidence>
<evidence type="ECO:0000313" key="4">
    <source>
        <dbReference type="Proteomes" id="UP001239680"/>
    </source>
</evidence>
<feature type="transmembrane region" description="Helical" evidence="2">
    <location>
        <begin position="123"/>
        <end position="139"/>
    </location>
</feature>
<keyword evidence="2" id="KW-1133">Transmembrane helix</keyword>
<protein>
    <submittedName>
        <fullName evidence="3">Uncharacterized protein</fullName>
    </submittedName>
</protein>
<feature type="compositionally biased region" description="Pro residues" evidence="1">
    <location>
        <begin position="56"/>
        <end position="84"/>
    </location>
</feature>
<feature type="region of interest" description="Disordered" evidence="1">
    <location>
        <begin position="1"/>
        <end position="89"/>
    </location>
</feature>
<dbReference type="Proteomes" id="UP001239680">
    <property type="component" value="Unassembled WGS sequence"/>
</dbReference>
<evidence type="ECO:0000256" key="1">
    <source>
        <dbReference type="SAM" id="MobiDB-lite"/>
    </source>
</evidence>
<sequence length="167" mass="18503">MSDKRPADPQTPPPLPAEAMPPPPPREVPPPLPPELPPLPPREVPPPPGAQLSHPHSPPPTYSAEPPSVPDVPPVYLPEPPRPAPQRVEFPPAEVPLIKGQLSRGRGTQQRFGPKGAKRKRGMPMWFILACVFALFLIAAEIESFWAFLIAIGVFIYLTRRNRQRRD</sequence>
<evidence type="ECO:0000256" key="2">
    <source>
        <dbReference type="SAM" id="Phobius"/>
    </source>
</evidence>
<comment type="caution">
    <text evidence="3">The sequence shown here is derived from an EMBL/GenBank/DDBJ whole genome shotgun (WGS) entry which is preliminary data.</text>
</comment>
<feature type="compositionally biased region" description="Pro residues" evidence="1">
    <location>
        <begin position="9"/>
        <end position="49"/>
    </location>
</feature>
<name>A0ABU0W0K0_9RHOB</name>
<organism evidence="3 4">
    <name type="scientific">Pseudogemmobacter lacusdianii</name>
    <dbReference type="NCBI Taxonomy" id="3069608"/>
    <lineage>
        <taxon>Bacteria</taxon>
        <taxon>Pseudomonadati</taxon>
        <taxon>Pseudomonadota</taxon>
        <taxon>Alphaproteobacteria</taxon>
        <taxon>Rhodobacterales</taxon>
        <taxon>Paracoccaceae</taxon>
        <taxon>Pseudogemmobacter</taxon>
    </lineage>
</organism>
<reference evidence="3 4" key="1">
    <citation type="submission" date="2023-08" db="EMBL/GenBank/DDBJ databases">
        <title>Characterization of two Paracoccaceae strains isolated from Phycosphere and proposal of Xinfangfangia lacusdiani sp. nov.</title>
        <authorList>
            <person name="Deng Y."/>
            <person name="Zhang Y.Q."/>
        </authorList>
    </citation>
    <scope>NUCLEOTIDE SEQUENCE [LARGE SCALE GENOMIC DNA]</scope>
    <source>
        <strain evidence="3 4">CPCC 101601</strain>
    </source>
</reference>
<proteinExistence type="predicted"/>
<keyword evidence="2" id="KW-0472">Membrane</keyword>
<gene>
    <name evidence="3" type="ORF">Q9295_13650</name>
</gene>
<keyword evidence="4" id="KW-1185">Reference proteome</keyword>
<keyword evidence="2" id="KW-0812">Transmembrane</keyword>